<gene>
    <name evidence="4" type="ORF">SAMN04490244_103331</name>
</gene>
<dbReference type="EMBL" id="FOGU01000003">
    <property type="protein sequence ID" value="SER87097.1"/>
    <property type="molecule type" value="Genomic_DNA"/>
</dbReference>
<accession>A0A1H9SQE7</accession>
<feature type="domain" description="DUF305" evidence="3">
    <location>
        <begin position="387"/>
        <end position="476"/>
    </location>
</feature>
<dbReference type="PANTHER" id="PTHR36933">
    <property type="entry name" value="SLL0788 PROTEIN"/>
    <property type="match status" value="1"/>
</dbReference>
<organism evidence="4 5">
    <name type="scientific">Tranquillimonas rosea</name>
    <dbReference type="NCBI Taxonomy" id="641238"/>
    <lineage>
        <taxon>Bacteria</taxon>
        <taxon>Pseudomonadati</taxon>
        <taxon>Pseudomonadota</taxon>
        <taxon>Alphaproteobacteria</taxon>
        <taxon>Rhodobacterales</taxon>
        <taxon>Roseobacteraceae</taxon>
        <taxon>Tranquillimonas</taxon>
    </lineage>
</organism>
<keyword evidence="5" id="KW-1185">Reference proteome</keyword>
<evidence type="ECO:0000259" key="3">
    <source>
        <dbReference type="Pfam" id="PF03713"/>
    </source>
</evidence>
<feature type="transmembrane region" description="Helical" evidence="1">
    <location>
        <begin position="98"/>
        <end position="119"/>
    </location>
</feature>
<feature type="signal peptide" evidence="2">
    <location>
        <begin position="1"/>
        <end position="26"/>
    </location>
</feature>
<keyword evidence="2" id="KW-0732">Signal</keyword>
<evidence type="ECO:0000313" key="4">
    <source>
        <dbReference type="EMBL" id="SER87097.1"/>
    </source>
</evidence>
<dbReference type="OrthoDB" id="517560at2"/>
<evidence type="ECO:0000313" key="5">
    <source>
        <dbReference type="Proteomes" id="UP000198885"/>
    </source>
</evidence>
<dbReference type="Gene3D" id="1.20.1260.10">
    <property type="match status" value="1"/>
</dbReference>
<reference evidence="4 5" key="1">
    <citation type="submission" date="2016-10" db="EMBL/GenBank/DDBJ databases">
        <authorList>
            <person name="de Groot N.N."/>
        </authorList>
    </citation>
    <scope>NUCLEOTIDE SEQUENCE [LARGE SCALE GENOMIC DNA]</scope>
    <source>
        <strain evidence="4 5">DSM 23042</strain>
    </source>
</reference>
<feature type="transmembrane region" description="Helical" evidence="1">
    <location>
        <begin position="52"/>
        <end position="71"/>
    </location>
</feature>
<feature type="transmembrane region" description="Helical" evidence="1">
    <location>
        <begin position="241"/>
        <end position="259"/>
    </location>
</feature>
<dbReference type="InterPro" id="IPR012347">
    <property type="entry name" value="Ferritin-like"/>
</dbReference>
<dbReference type="RefSeq" id="WP_092690682.1">
    <property type="nucleotide sequence ID" value="NZ_FOGU01000003.1"/>
</dbReference>
<sequence length="486" mass="53627">MLPNLPRKLGLGALVALSSASLPVAAAAHVKWFAPYIVDAAPAPIARTLTDPWFWTGIVLVLAFFIATRLVERTAVGETTLDAMDRATNPLWLRLDDFVRIMIAGFFVAIFSVGGVYLTPDLETPAEWVSWLQLLIAAGIVSRKTMPLSAAGVIFLWVLALRDYDPFHLLDYLALGVAVAAYLMLESSGREDWRKHRFEVLRWGVAIALMWSSLEKFAYPEWFYPLVAEKPFLTFGLPRDMFIPMAGVAEFTMGFGLLATPLVRRLSALALLVIFITAVYPFGRVDLIGHALIMAIIIVIAVDHTRELHFWSWIRRALVGVPIGLAGALVIFVTAYWGLHAAFYGTDTRTMAEIRSQQGGMATHSFSLEYPHGPQATATMRQGTDLPQTAPAELDDTSVTDAYAQSMMGMHDEMMAGLEHEDPDVAFVLGMIPHHQGAIDMARIQLAAGSDPENMALARHIIADQQKEIDAMRAWLRERGVEAPGL</sequence>
<dbReference type="STRING" id="641238.SAMN04490244_103331"/>
<evidence type="ECO:0000256" key="1">
    <source>
        <dbReference type="SAM" id="Phobius"/>
    </source>
</evidence>
<feature type="transmembrane region" description="Helical" evidence="1">
    <location>
        <begin position="317"/>
        <end position="339"/>
    </location>
</feature>
<protein>
    <recommendedName>
        <fullName evidence="3">DUF305 domain-containing protein</fullName>
    </recommendedName>
</protein>
<dbReference type="Pfam" id="PF03713">
    <property type="entry name" value="DUF305"/>
    <property type="match status" value="1"/>
</dbReference>
<feature type="chain" id="PRO_5011640479" description="DUF305 domain-containing protein" evidence="2">
    <location>
        <begin position="27"/>
        <end position="486"/>
    </location>
</feature>
<dbReference type="AlphaFoldDB" id="A0A1H9SQE7"/>
<feature type="transmembrane region" description="Helical" evidence="1">
    <location>
        <begin position="266"/>
        <end position="282"/>
    </location>
</feature>
<dbReference type="InterPro" id="IPR005183">
    <property type="entry name" value="DUF305_CopM-like"/>
</dbReference>
<dbReference type="Proteomes" id="UP000198885">
    <property type="component" value="Unassembled WGS sequence"/>
</dbReference>
<keyword evidence="1" id="KW-1133">Transmembrane helix</keyword>
<feature type="transmembrane region" description="Helical" evidence="1">
    <location>
        <begin position="167"/>
        <end position="185"/>
    </location>
</feature>
<keyword evidence="1" id="KW-0812">Transmembrane</keyword>
<evidence type="ECO:0000256" key="2">
    <source>
        <dbReference type="SAM" id="SignalP"/>
    </source>
</evidence>
<feature type="transmembrane region" description="Helical" evidence="1">
    <location>
        <begin position="288"/>
        <end position="305"/>
    </location>
</feature>
<feature type="transmembrane region" description="Helical" evidence="1">
    <location>
        <begin position="131"/>
        <end position="160"/>
    </location>
</feature>
<proteinExistence type="predicted"/>
<keyword evidence="1" id="KW-0472">Membrane</keyword>
<name>A0A1H9SQE7_9RHOB</name>
<dbReference type="PANTHER" id="PTHR36933:SF1">
    <property type="entry name" value="SLL0788 PROTEIN"/>
    <property type="match status" value="1"/>
</dbReference>